<reference evidence="2" key="1">
    <citation type="journal article" date="2023" name="G3 (Bethesda)">
        <title>A reference genome for the long-term kleptoplast-retaining sea slug Elysia crispata morphotype clarki.</title>
        <authorList>
            <person name="Eastman K.E."/>
            <person name="Pendleton A.L."/>
            <person name="Shaikh M.A."/>
            <person name="Suttiyut T."/>
            <person name="Ogas R."/>
            <person name="Tomko P."/>
            <person name="Gavelis G."/>
            <person name="Widhalm J.R."/>
            <person name="Wisecaver J.H."/>
        </authorList>
    </citation>
    <scope>NUCLEOTIDE SEQUENCE</scope>
    <source>
        <strain evidence="2">ECLA1</strain>
    </source>
</reference>
<evidence type="ECO:0000256" key="1">
    <source>
        <dbReference type="SAM" id="Phobius"/>
    </source>
</evidence>
<comment type="caution">
    <text evidence="2">The sequence shown here is derived from an EMBL/GenBank/DDBJ whole genome shotgun (WGS) entry which is preliminary data.</text>
</comment>
<keyword evidence="3" id="KW-1185">Reference proteome</keyword>
<keyword evidence="1" id="KW-1133">Transmembrane helix</keyword>
<proteinExistence type="predicted"/>
<dbReference type="EMBL" id="JAWDGP010006763">
    <property type="protein sequence ID" value="KAK3735864.1"/>
    <property type="molecule type" value="Genomic_DNA"/>
</dbReference>
<keyword evidence="1" id="KW-0472">Membrane</keyword>
<feature type="transmembrane region" description="Helical" evidence="1">
    <location>
        <begin position="26"/>
        <end position="48"/>
    </location>
</feature>
<protein>
    <submittedName>
        <fullName evidence="2">Uncharacterized protein</fullName>
    </submittedName>
</protein>
<name>A0AAE0Y837_9GAST</name>
<keyword evidence="1" id="KW-0812">Transmembrane</keyword>
<accession>A0AAE0Y837</accession>
<dbReference type="Proteomes" id="UP001283361">
    <property type="component" value="Unassembled WGS sequence"/>
</dbReference>
<evidence type="ECO:0000313" key="3">
    <source>
        <dbReference type="Proteomes" id="UP001283361"/>
    </source>
</evidence>
<sequence length="137" mass="15300">MNVSRSLESARAPLGGPLISDHITNYIMTMLSFLILTFSLPATVLNILNVYIFVNTKLDSVTLGPKSAHFELCLLLSVSFVVGYEFGDHYVYRSAARTKCDLSIYHAACVQQEQVYGYLCLHFYCNSGLYAASFCNF</sequence>
<organism evidence="2 3">
    <name type="scientific">Elysia crispata</name>
    <name type="common">lettuce slug</name>
    <dbReference type="NCBI Taxonomy" id="231223"/>
    <lineage>
        <taxon>Eukaryota</taxon>
        <taxon>Metazoa</taxon>
        <taxon>Spiralia</taxon>
        <taxon>Lophotrochozoa</taxon>
        <taxon>Mollusca</taxon>
        <taxon>Gastropoda</taxon>
        <taxon>Heterobranchia</taxon>
        <taxon>Euthyneura</taxon>
        <taxon>Panpulmonata</taxon>
        <taxon>Sacoglossa</taxon>
        <taxon>Placobranchoidea</taxon>
        <taxon>Plakobranchidae</taxon>
        <taxon>Elysia</taxon>
    </lineage>
</organism>
<feature type="transmembrane region" description="Helical" evidence="1">
    <location>
        <begin position="68"/>
        <end position="87"/>
    </location>
</feature>
<gene>
    <name evidence="2" type="ORF">RRG08_041055</name>
</gene>
<evidence type="ECO:0000313" key="2">
    <source>
        <dbReference type="EMBL" id="KAK3735864.1"/>
    </source>
</evidence>
<dbReference type="AlphaFoldDB" id="A0AAE0Y837"/>